<evidence type="ECO:0000256" key="1">
    <source>
        <dbReference type="ARBA" id="ARBA00004686"/>
    </source>
</evidence>
<proteinExistence type="inferred from homology"/>
<evidence type="ECO:0000256" key="2">
    <source>
        <dbReference type="ARBA" id="ARBA00010280"/>
    </source>
</evidence>
<feature type="domain" description="PurM-like C-terminal" evidence="13">
    <location>
        <begin position="168"/>
        <end position="328"/>
    </location>
</feature>
<evidence type="ECO:0000256" key="7">
    <source>
        <dbReference type="ARBA" id="ARBA00022840"/>
    </source>
</evidence>
<dbReference type="UniPathway" id="UPA00074">
    <property type="reaction ID" value="UER00129"/>
</dbReference>
<evidence type="ECO:0000256" key="5">
    <source>
        <dbReference type="ARBA" id="ARBA00022598"/>
    </source>
</evidence>
<evidence type="ECO:0000256" key="4">
    <source>
        <dbReference type="ARBA" id="ARBA00020367"/>
    </source>
</evidence>
<organism evidence="14 15">
    <name type="scientific">Nitrospira japonica</name>
    <dbReference type="NCBI Taxonomy" id="1325564"/>
    <lineage>
        <taxon>Bacteria</taxon>
        <taxon>Pseudomonadati</taxon>
        <taxon>Nitrospirota</taxon>
        <taxon>Nitrospiria</taxon>
        <taxon>Nitrospirales</taxon>
        <taxon>Nitrospiraceae</taxon>
        <taxon>Nitrospira</taxon>
    </lineage>
</organism>
<protein>
    <recommendedName>
        <fullName evidence="4">Phosphoribosylformylglycinamidine cyclo-ligase</fullName>
        <ecNumber evidence="3">6.3.3.1</ecNumber>
    </recommendedName>
    <alternativeName>
        <fullName evidence="9">AIR synthase</fullName>
    </alternativeName>
    <alternativeName>
        <fullName evidence="10">AIRS</fullName>
    </alternativeName>
    <alternativeName>
        <fullName evidence="8">Phosphoribosyl-aminoimidazole synthetase</fullName>
    </alternativeName>
</protein>
<dbReference type="NCBIfam" id="TIGR00878">
    <property type="entry name" value="purM"/>
    <property type="match status" value="1"/>
</dbReference>
<evidence type="ECO:0000256" key="8">
    <source>
        <dbReference type="ARBA" id="ARBA00031908"/>
    </source>
</evidence>
<keyword evidence="7" id="KW-0067">ATP-binding</keyword>
<dbReference type="RefSeq" id="WP_080886653.1">
    <property type="nucleotide sequence ID" value="NZ_LT828648.1"/>
</dbReference>
<dbReference type="EC" id="6.3.3.1" evidence="3"/>
<dbReference type="GO" id="GO:0005829">
    <property type="term" value="C:cytosol"/>
    <property type="evidence" value="ECO:0007669"/>
    <property type="project" value="TreeGrafter"/>
</dbReference>
<dbReference type="SUPFAM" id="SSF55326">
    <property type="entry name" value="PurM N-terminal domain-like"/>
    <property type="match status" value="1"/>
</dbReference>
<dbReference type="InterPro" id="IPR036921">
    <property type="entry name" value="PurM-like_N_sf"/>
</dbReference>
<evidence type="ECO:0000256" key="3">
    <source>
        <dbReference type="ARBA" id="ARBA00013047"/>
    </source>
</evidence>
<reference evidence="14 15" key="1">
    <citation type="submission" date="2017-03" db="EMBL/GenBank/DDBJ databases">
        <authorList>
            <person name="Afonso C.L."/>
            <person name="Miller P.J."/>
            <person name="Scott M.A."/>
            <person name="Spackman E."/>
            <person name="Goraichik I."/>
            <person name="Dimitrov K.M."/>
            <person name="Suarez D.L."/>
            <person name="Swayne D.E."/>
        </authorList>
    </citation>
    <scope>NUCLEOTIDE SEQUENCE [LARGE SCALE GENOMIC DNA]</scope>
    <source>
        <strain evidence="14">Genome sequencing of Nitrospira japonica strain NJ11</strain>
    </source>
</reference>
<dbReference type="GO" id="GO:0004641">
    <property type="term" value="F:phosphoribosylformylglycinamidine cyclo-ligase activity"/>
    <property type="evidence" value="ECO:0007669"/>
    <property type="project" value="UniProtKB-EC"/>
</dbReference>
<keyword evidence="6" id="KW-0547">Nucleotide-binding</keyword>
<gene>
    <name evidence="14" type="primary">purM</name>
    <name evidence="14" type="ORF">NSJP_2074</name>
</gene>
<dbReference type="GO" id="GO:0004637">
    <property type="term" value="F:phosphoribosylamine-glycine ligase activity"/>
    <property type="evidence" value="ECO:0007669"/>
    <property type="project" value="TreeGrafter"/>
</dbReference>
<dbReference type="SUPFAM" id="SSF56042">
    <property type="entry name" value="PurM C-terminal domain-like"/>
    <property type="match status" value="1"/>
</dbReference>
<feature type="domain" description="PurM-like N-terminal" evidence="12">
    <location>
        <begin position="51"/>
        <end position="155"/>
    </location>
</feature>
<evidence type="ECO:0000313" key="14">
    <source>
        <dbReference type="EMBL" id="SLM48246.1"/>
    </source>
</evidence>
<dbReference type="Gene3D" id="3.90.650.10">
    <property type="entry name" value="PurM-like C-terminal domain"/>
    <property type="match status" value="1"/>
</dbReference>
<dbReference type="CDD" id="cd02196">
    <property type="entry name" value="PurM"/>
    <property type="match status" value="1"/>
</dbReference>
<dbReference type="GO" id="GO:0005524">
    <property type="term" value="F:ATP binding"/>
    <property type="evidence" value="ECO:0007669"/>
    <property type="project" value="UniProtKB-KW"/>
</dbReference>
<name>A0A1W1I5H3_9BACT</name>
<evidence type="ECO:0000313" key="15">
    <source>
        <dbReference type="Proteomes" id="UP000192042"/>
    </source>
</evidence>
<dbReference type="PANTHER" id="PTHR10520:SF12">
    <property type="entry name" value="TRIFUNCTIONAL PURINE BIOSYNTHETIC PROTEIN ADENOSINE-3"/>
    <property type="match status" value="1"/>
</dbReference>
<dbReference type="InterPro" id="IPR036676">
    <property type="entry name" value="PurM-like_C_sf"/>
</dbReference>
<dbReference type="GO" id="GO:0006189">
    <property type="term" value="P:'de novo' IMP biosynthetic process"/>
    <property type="evidence" value="ECO:0007669"/>
    <property type="project" value="UniProtKB-UniPathway"/>
</dbReference>
<dbReference type="PANTHER" id="PTHR10520">
    <property type="entry name" value="TRIFUNCTIONAL PURINE BIOSYNTHETIC PROTEIN ADENOSINE-3-RELATED"/>
    <property type="match status" value="1"/>
</dbReference>
<dbReference type="Proteomes" id="UP000192042">
    <property type="component" value="Chromosome I"/>
</dbReference>
<dbReference type="InterPro" id="IPR004733">
    <property type="entry name" value="PurM_cligase"/>
</dbReference>
<evidence type="ECO:0000256" key="9">
    <source>
        <dbReference type="ARBA" id="ARBA00032931"/>
    </source>
</evidence>
<sequence>MKYRVNIDVANKTKAGFGKLLDNRDPRLLNKVGAFSSLFLFDVKRFTEPVLVLKTEEPGSKQVLAFAHDRIESVCQDMINHLINDCIVMGAEPLAVQDLIVCGQLEKTIATRIVAACAAACEAQNCVLTGGETTEQPDIVPAGTYILGSSIVGVVERSRIIDGSLIAPGDVVIALSSSGPHTNGYTLIRDLLNRDPALAKQDVAGTSFLDAVLEPHRCYYGSLKDLFPLKLISGLAHITGGGIRENLDRILPHTVDASINLALYRPAPIFGAIRAASQVSDHEMLRAFNLGVGMALVCGRAHEAEVLRHLRAQGQEAYAIGEIVPGTGKVECRGLVAYGA</sequence>
<dbReference type="STRING" id="1325564.NSJP_2074"/>
<dbReference type="AlphaFoldDB" id="A0A1W1I5H3"/>
<accession>A0A1W1I5H3</accession>
<dbReference type="KEGG" id="nja:NSJP_2074"/>
<evidence type="ECO:0000256" key="11">
    <source>
        <dbReference type="ARBA" id="ARBA00049057"/>
    </source>
</evidence>
<evidence type="ECO:0000259" key="12">
    <source>
        <dbReference type="Pfam" id="PF00586"/>
    </source>
</evidence>
<dbReference type="Pfam" id="PF02769">
    <property type="entry name" value="AIRS_C"/>
    <property type="match status" value="1"/>
</dbReference>
<dbReference type="Pfam" id="PF00586">
    <property type="entry name" value="AIRS"/>
    <property type="match status" value="1"/>
</dbReference>
<dbReference type="InterPro" id="IPR010918">
    <property type="entry name" value="PurM-like_C_dom"/>
</dbReference>
<comment type="similarity">
    <text evidence="2">Belongs to the AIR synthase family.</text>
</comment>
<dbReference type="Gene3D" id="3.30.1330.10">
    <property type="entry name" value="PurM-like, N-terminal domain"/>
    <property type="match status" value="1"/>
</dbReference>
<comment type="pathway">
    <text evidence="1">Purine metabolism; IMP biosynthesis via de novo pathway; 5-amino-1-(5-phospho-D-ribosyl)imidazole from N(2)-formyl-N(1)-(5-phospho-D-ribosyl)glycinamide: step 2/2.</text>
</comment>
<keyword evidence="15" id="KW-1185">Reference proteome</keyword>
<dbReference type="OrthoDB" id="2533305at2"/>
<dbReference type="EMBL" id="LT828648">
    <property type="protein sequence ID" value="SLM48246.1"/>
    <property type="molecule type" value="Genomic_DNA"/>
</dbReference>
<dbReference type="InterPro" id="IPR016188">
    <property type="entry name" value="PurM-like_N"/>
</dbReference>
<keyword evidence="5 14" id="KW-0436">Ligase</keyword>
<evidence type="ECO:0000259" key="13">
    <source>
        <dbReference type="Pfam" id="PF02769"/>
    </source>
</evidence>
<dbReference type="GO" id="GO:0046084">
    <property type="term" value="P:adenine biosynthetic process"/>
    <property type="evidence" value="ECO:0007669"/>
    <property type="project" value="TreeGrafter"/>
</dbReference>
<evidence type="ECO:0000256" key="6">
    <source>
        <dbReference type="ARBA" id="ARBA00022741"/>
    </source>
</evidence>
<comment type="catalytic activity">
    <reaction evidence="11">
        <text>2-formamido-N(1)-(5-O-phospho-beta-D-ribosyl)acetamidine + ATP = 5-amino-1-(5-phospho-beta-D-ribosyl)imidazole + ADP + phosphate + H(+)</text>
        <dbReference type="Rhea" id="RHEA:23032"/>
        <dbReference type="ChEBI" id="CHEBI:15378"/>
        <dbReference type="ChEBI" id="CHEBI:30616"/>
        <dbReference type="ChEBI" id="CHEBI:43474"/>
        <dbReference type="ChEBI" id="CHEBI:137981"/>
        <dbReference type="ChEBI" id="CHEBI:147287"/>
        <dbReference type="ChEBI" id="CHEBI:456216"/>
        <dbReference type="EC" id="6.3.3.1"/>
    </reaction>
</comment>
<evidence type="ECO:0000256" key="10">
    <source>
        <dbReference type="ARBA" id="ARBA00033093"/>
    </source>
</evidence>